<dbReference type="EMBL" id="WPHU01000004">
    <property type="protein sequence ID" value="MVA56884.1"/>
    <property type="molecule type" value="Genomic_DNA"/>
</dbReference>
<evidence type="ECO:0000313" key="1">
    <source>
        <dbReference type="EMBL" id="MVA56884.1"/>
    </source>
</evidence>
<evidence type="ECO:0000313" key="2">
    <source>
        <dbReference type="Proteomes" id="UP000440716"/>
    </source>
</evidence>
<organism evidence="1 2">
    <name type="scientific">Agrobacterium vitis</name>
    <name type="common">Rhizobium vitis</name>
    <dbReference type="NCBI Taxonomy" id="373"/>
    <lineage>
        <taxon>Bacteria</taxon>
        <taxon>Pseudomonadati</taxon>
        <taxon>Pseudomonadota</taxon>
        <taxon>Alphaproteobacteria</taxon>
        <taxon>Hyphomicrobiales</taxon>
        <taxon>Rhizobiaceae</taxon>
        <taxon>Rhizobium/Agrobacterium group</taxon>
        <taxon>Agrobacterium</taxon>
    </lineage>
</organism>
<reference evidence="1 2" key="1">
    <citation type="submission" date="2019-12" db="EMBL/GenBank/DDBJ databases">
        <title>Whole-genome sequencing of Allorhizobium vitis.</title>
        <authorList>
            <person name="Gan H.M."/>
            <person name="Szegedi E."/>
            <person name="Burr T."/>
            <person name="Savka M.A."/>
        </authorList>
    </citation>
    <scope>NUCLEOTIDE SEQUENCE [LARGE SCALE GENOMIC DNA]</scope>
    <source>
        <strain evidence="1 2">CG415</strain>
    </source>
</reference>
<dbReference type="Proteomes" id="UP000440716">
    <property type="component" value="Unassembled WGS sequence"/>
</dbReference>
<dbReference type="AlphaFoldDB" id="A0A7K1RFU2"/>
<accession>A0A7K1RFU2</accession>
<feature type="non-terminal residue" evidence="1">
    <location>
        <position position="1"/>
    </location>
</feature>
<gene>
    <name evidence="1" type="ORF">GOZ88_12305</name>
</gene>
<name>A0A7K1RFU2_AGRVI</name>
<evidence type="ECO:0008006" key="3">
    <source>
        <dbReference type="Google" id="ProtNLM"/>
    </source>
</evidence>
<proteinExistence type="predicted"/>
<protein>
    <recommendedName>
        <fullName evidence="3">IS5/IS1182 family transposase</fullName>
    </recommendedName>
</protein>
<comment type="caution">
    <text evidence="1">The sequence shown here is derived from an EMBL/GenBank/DDBJ whole genome shotgun (WGS) entry which is preliminary data.</text>
</comment>
<sequence>PAARRHHIGKMKFKVTNRAEYEAGLRRRGSLTLWITPEAIRSSPSLDGRNRISRAIEDQVLHVYRSMHQRHVQ</sequence>